<organism evidence="1 2">
    <name type="scientific">Rhizobium sophoriradicis</name>
    <dbReference type="NCBI Taxonomy" id="1535245"/>
    <lineage>
        <taxon>Bacteria</taxon>
        <taxon>Pseudomonadati</taxon>
        <taxon>Pseudomonadota</taxon>
        <taxon>Alphaproteobacteria</taxon>
        <taxon>Hyphomicrobiales</taxon>
        <taxon>Rhizobiaceae</taxon>
        <taxon>Rhizobium/Agrobacterium group</taxon>
        <taxon>Rhizobium</taxon>
    </lineage>
</organism>
<reference evidence="1 2" key="1">
    <citation type="submission" date="2017-09" db="EMBL/GenBank/DDBJ databases">
        <title>Comparative genomics of rhizobia isolated from Phaseolus vulgaris in China.</title>
        <authorList>
            <person name="Tong W."/>
        </authorList>
    </citation>
    <scope>NUCLEOTIDE SEQUENCE [LARGE SCALE GENOMIC DNA]</scope>
    <source>
        <strain evidence="1 2">L101</strain>
    </source>
</reference>
<gene>
    <name evidence="1" type="ORF">CPT34_11045</name>
</gene>
<evidence type="ECO:0000313" key="2">
    <source>
        <dbReference type="Proteomes" id="UP000218807"/>
    </source>
</evidence>
<proteinExistence type="predicted"/>
<dbReference type="Proteomes" id="UP000218807">
    <property type="component" value="Unassembled WGS sequence"/>
</dbReference>
<dbReference type="EMBL" id="NXDM01000008">
    <property type="protein sequence ID" value="PCK81214.1"/>
    <property type="molecule type" value="Genomic_DNA"/>
</dbReference>
<keyword evidence="2" id="KW-1185">Reference proteome</keyword>
<protein>
    <submittedName>
        <fullName evidence="1">Uncharacterized protein</fullName>
    </submittedName>
</protein>
<comment type="caution">
    <text evidence="1">The sequence shown here is derived from an EMBL/GenBank/DDBJ whole genome shotgun (WGS) entry which is preliminary data.</text>
</comment>
<evidence type="ECO:0000313" key="1">
    <source>
        <dbReference type="EMBL" id="PCK81214.1"/>
    </source>
</evidence>
<accession>A0A2A5KVY0</accession>
<sequence>MNLRDLARGAASAARLRGHILRSGYTLFGQRIWTEGEDLVCRLFYPDYFALRQILYTRTARAIRAHCQALGLCKKRHLWGALDKMRLKKLYPTSTREEICSAFPGVDWENICAVARYYGYRRKKKPYKITGVPALDAVRLRCYDVKINMRELDEDCHTKKYFQRRGSQTRYPNFRAINRAASYLGGYLDFHFPPDS</sequence>
<dbReference type="RefSeq" id="WP_096762777.1">
    <property type="nucleotide sequence ID" value="NZ_NXDM01000008.1"/>
</dbReference>
<name>A0A2A5KVY0_9HYPH</name>
<dbReference type="AlphaFoldDB" id="A0A2A5KVY0"/>